<keyword evidence="1" id="KW-0732">Signal</keyword>
<accession>A0A2S4JX12</accession>
<feature type="chain" id="PRO_5015784466" description="PEP-CTERM sorting domain-containing protein" evidence="1">
    <location>
        <begin position="27"/>
        <end position="264"/>
    </location>
</feature>
<name>A0A2S4JX12_9SPIO</name>
<dbReference type="EMBL" id="LPWH01000050">
    <property type="protein sequence ID" value="POR04065.1"/>
    <property type="molecule type" value="Genomic_DNA"/>
</dbReference>
<organism evidence="2 3">
    <name type="scientific">Alkalispirochaeta sphaeroplastigenens</name>
    <dbReference type="NCBI Taxonomy" id="1187066"/>
    <lineage>
        <taxon>Bacteria</taxon>
        <taxon>Pseudomonadati</taxon>
        <taxon>Spirochaetota</taxon>
        <taxon>Spirochaetia</taxon>
        <taxon>Spirochaetales</taxon>
        <taxon>Spirochaetaceae</taxon>
        <taxon>Alkalispirochaeta</taxon>
    </lineage>
</organism>
<comment type="caution">
    <text evidence="2">The sequence shown here is derived from an EMBL/GenBank/DDBJ whole genome shotgun (WGS) entry which is preliminary data.</text>
</comment>
<protein>
    <recommendedName>
        <fullName evidence="4">PEP-CTERM sorting domain-containing protein</fullName>
    </recommendedName>
</protein>
<sequence>MQRYAPLLIIPLVLLLAGCDSTGAGGDGTTAPLPDPGPFLHGEGVHRGSPAIIGWATDLGPGGYDPGVGAEAYTNPEQALGPASGISTDVLVLGDGGQVTLAFAAPIVNAPGYADFAVYENGIEDPNAGTVFAELAWVAVASRESATDQEFARFPATTTRTKPVGPFEQIDPDQYRGFAGVHPAGTGTAFDLQELAEHDLVKDGTVDLSAIRYIRIIDVIGDGRYDDDSDPPWPIYDPYPTYNPDITGNTAGFDLDGVAVLRNP</sequence>
<dbReference type="OrthoDB" id="9151625at2"/>
<evidence type="ECO:0000313" key="2">
    <source>
        <dbReference type="EMBL" id="POR04065.1"/>
    </source>
</evidence>
<evidence type="ECO:0008006" key="4">
    <source>
        <dbReference type="Google" id="ProtNLM"/>
    </source>
</evidence>
<dbReference type="AlphaFoldDB" id="A0A2S4JX12"/>
<proteinExistence type="predicted"/>
<dbReference type="RefSeq" id="WP_103679681.1">
    <property type="nucleotide sequence ID" value="NZ_LPWH01000050.1"/>
</dbReference>
<feature type="signal peptide" evidence="1">
    <location>
        <begin position="1"/>
        <end position="26"/>
    </location>
</feature>
<gene>
    <name evidence="2" type="ORF">AU468_04430</name>
</gene>
<keyword evidence="3" id="KW-1185">Reference proteome</keyword>
<evidence type="ECO:0000313" key="3">
    <source>
        <dbReference type="Proteomes" id="UP000237350"/>
    </source>
</evidence>
<dbReference type="Proteomes" id="UP000237350">
    <property type="component" value="Unassembled WGS sequence"/>
</dbReference>
<dbReference type="PROSITE" id="PS51257">
    <property type="entry name" value="PROKAR_LIPOPROTEIN"/>
    <property type="match status" value="1"/>
</dbReference>
<evidence type="ECO:0000256" key="1">
    <source>
        <dbReference type="SAM" id="SignalP"/>
    </source>
</evidence>
<reference evidence="3" key="1">
    <citation type="submission" date="2015-12" db="EMBL/GenBank/DDBJ databases">
        <authorList>
            <person name="Lodha T.D."/>
            <person name="Chintalapati S."/>
            <person name="Chintalapati V.R."/>
            <person name="Sravanthi T."/>
        </authorList>
    </citation>
    <scope>NUCLEOTIDE SEQUENCE [LARGE SCALE GENOMIC DNA]</scope>
    <source>
        <strain evidence="3">JC133</strain>
    </source>
</reference>